<organism evidence="1 2">
    <name type="scientific">Corynebacterium canis</name>
    <dbReference type="NCBI Taxonomy" id="679663"/>
    <lineage>
        <taxon>Bacteria</taxon>
        <taxon>Bacillati</taxon>
        <taxon>Actinomycetota</taxon>
        <taxon>Actinomycetes</taxon>
        <taxon>Mycobacteriales</taxon>
        <taxon>Corynebacteriaceae</taxon>
        <taxon>Corynebacterium</taxon>
    </lineage>
</organism>
<comment type="caution">
    <text evidence="1">The sequence shown here is derived from an EMBL/GenBank/DDBJ whole genome shotgun (WGS) entry which is preliminary data.</text>
</comment>
<dbReference type="InterPro" id="IPR010152">
    <property type="entry name" value="CRISPR-assoc_prot_Cas2_sub"/>
</dbReference>
<gene>
    <name evidence="1" type="primary">cas2e</name>
    <name evidence="1" type="ORF">FRX94_05315</name>
</gene>
<dbReference type="EMBL" id="VOHM01000009">
    <property type="protein sequence ID" value="TWT26481.1"/>
    <property type="molecule type" value="Genomic_DNA"/>
</dbReference>
<dbReference type="OrthoDB" id="8527479at2"/>
<sequence>MITVILTSCPESLRGHLTRWLAEISAGVFVGKVNPRIREKLWDLVKTEVKTGRALMTYSTRETEQGYAYKVHRHDWIPEDHDGLLLIRRPTKQVQKTNLKPGWSNAARRRRFG</sequence>
<reference evidence="1 2" key="1">
    <citation type="submission" date="2019-08" db="EMBL/GenBank/DDBJ databases">
        <authorList>
            <person name="Lei W."/>
        </authorList>
    </citation>
    <scope>NUCLEOTIDE SEQUENCE [LARGE SCALE GENOMIC DNA]</scope>
    <source>
        <strain evidence="1 2">CCUG 58627</strain>
    </source>
</reference>
<dbReference type="Proteomes" id="UP000320791">
    <property type="component" value="Unassembled WGS sequence"/>
</dbReference>
<name>A0A5C5UID2_9CORY</name>
<accession>A0A5C5UID2</accession>
<dbReference type="AlphaFoldDB" id="A0A5C5UID2"/>
<evidence type="ECO:0000313" key="1">
    <source>
        <dbReference type="EMBL" id="TWT26481.1"/>
    </source>
</evidence>
<dbReference type="Gene3D" id="3.30.70.240">
    <property type="match status" value="1"/>
</dbReference>
<dbReference type="Pfam" id="PF09707">
    <property type="entry name" value="Cas_Cas2CT1978"/>
    <property type="match status" value="1"/>
</dbReference>
<dbReference type="RefSeq" id="WP_146324096.1">
    <property type="nucleotide sequence ID" value="NZ_BAABLR010000074.1"/>
</dbReference>
<protein>
    <submittedName>
        <fullName evidence="1">Type I-E CRISPR-associated endoribonuclease Cas2</fullName>
    </submittedName>
</protein>
<dbReference type="NCBIfam" id="TIGR01873">
    <property type="entry name" value="cas_CT1978"/>
    <property type="match status" value="1"/>
</dbReference>
<keyword evidence="2" id="KW-1185">Reference proteome</keyword>
<evidence type="ECO:0000313" key="2">
    <source>
        <dbReference type="Proteomes" id="UP000320791"/>
    </source>
</evidence>
<proteinExistence type="predicted"/>